<keyword evidence="3" id="KW-1185">Reference proteome</keyword>
<comment type="caution">
    <text evidence="2">The sequence shown here is derived from an EMBL/GenBank/DDBJ whole genome shotgun (WGS) entry which is preliminary data.</text>
</comment>
<dbReference type="GO" id="GO:0090313">
    <property type="term" value="P:regulation of protein targeting to membrane"/>
    <property type="evidence" value="ECO:0007669"/>
    <property type="project" value="TreeGrafter"/>
</dbReference>
<evidence type="ECO:0000313" key="3">
    <source>
        <dbReference type="Proteomes" id="UP000732193"/>
    </source>
</evidence>
<accession>A0AAE2VX66</accession>
<dbReference type="Pfam" id="PF05170">
    <property type="entry name" value="AsmA"/>
    <property type="match status" value="2"/>
</dbReference>
<protein>
    <submittedName>
        <fullName evidence="2">AsmA family protein</fullName>
    </submittedName>
</protein>
<dbReference type="InterPro" id="IPR007844">
    <property type="entry name" value="AsmA"/>
</dbReference>
<sequence>MKWIIRGLGVLALIAVIAVVGVLMLPAERIARIASDQLTRLTGRSVTISGDVSMTFWPVLGVSAGGLEVGNADWAKEGAMFSTAQAAIGVDASALLRGEIRITNVEATSPTIRLQSRKDGRANWVFTDADGTAQIETENTPSKPATPLTIERLVIRDAALIYDAEGADLVSYAGVDLTLDWPEKDGAAQIGAALRPAGQVVKLDATIDQFAGFLDGQVQPVDLALNAAGGGLTLKGRASLAGAVAGALALETSDTSAFLGALGAGGVELPKGLGQSMQTRADITLTPDRRLALRNLVADLGGNTLRGAADIELDGTPQINAQLQAGALNLAGLASGGGESGGAAADGWSRTPIDAAGLAAFNGAIALNADSIDLGTLKLGKTRSLLSNDRSRMVFELREVQAYSGLFTGEFVMNNRSGLSVGGKLRADDVQIRDLLNDLAGLTRFTGLGDAEVSFLGVGQTLDAIMRSLSGKGAINLGRGSIEGIDLDDLLGSFDVKGGTTVFDALTGTYVIDKGVVNNTDLKMLLPNFEATGAGLVNLGAQTLDYTVTPKALRVNKDRGLAVPVRISGPWSDPKISADVKAVIDLNFREEVDRAEEKAKQKIEQKLEEELGLTRQDGQSVEDAVKDRLEDKLKKELFKIFD</sequence>
<gene>
    <name evidence="2" type="ORF">JQV55_07665</name>
</gene>
<dbReference type="EMBL" id="JAFBRM010000001">
    <property type="protein sequence ID" value="MBM1713432.1"/>
    <property type="molecule type" value="Genomic_DNA"/>
</dbReference>
<evidence type="ECO:0000259" key="1">
    <source>
        <dbReference type="Pfam" id="PF05170"/>
    </source>
</evidence>
<dbReference type="GO" id="GO:0005886">
    <property type="term" value="C:plasma membrane"/>
    <property type="evidence" value="ECO:0007669"/>
    <property type="project" value="TreeGrafter"/>
</dbReference>
<dbReference type="RefSeq" id="WP_203241768.1">
    <property type="nucleotide sequence ID" value="NZ_JAFBRH010000001.1"/>
</dbReference>
<dbReference type="PANTHER" id="PTHR30441:SF4">
    <property type="entry name" value="PROTEIN ASMA"/>
    <property type="match status" value="1"/>
</dbReference>
<name>A0AAE2VX66_9RHOB</name>
<dbReference type="Proteomes" id="UP000732193">
    <property type="component" value="Unassembled WGS sequence"/>
</dbReference>
<dbReference type="InterPro" id="IPR052894">
    <property type="entry name" value="AsmA-related"/>
</dbReference>
<evidence type="ECO:0000313" key="2">
    <source>
        <dbReference type="EMBL" id="MBM1713432.1"/>
    </source>
</evidence>
<feature type="domain" description="AsmA" evidence="1">
    <location>
        <begin position="348"/>
        <end position="522"/>
    </location>
</feature>
<dbReference type="PANTHER" id="PTHR30441">
    <property type="entry name" value="DUF748 DOMAIN-CONTAINING PROTEIN"/>
    <property type="match status" value="1"/>
</dbReference>
<dbReference type="AlphaFoldDB" id="A0AAE2VX66"/>
<proteinExistence type="predicted"/>
<feature type="domain" description="AsmA" evidence="1">
    <location>
        <begin position="8"/>
        <end position="179"/>
    </location>
</feature>
<organism evidence="2 3">
    <name type="scientific">Sulfitobacter geojensis</name>
    <dbReference type="NCBI Taxonomy" id="1342299"/>
    <lineage>
        <taxon>Bacteria</taxon>
        <taxon>Pseudomonadati</taxon>
        <taxon>Pseudomonadota</taxon>
        <taxon>Alphaproteobacteria</taxon>
        <taxon>Rhodobacterales</taxon>
        <taxon>Roseobacteraceae</taxon>
        <taxon>Sulfitobacter</taxon>
    </lineage>
</organism>
<reference evidence="2 3" key="1">
    <citation type="submission" date="2021-01" db="EMBL/GenBank/DDBJ databases">
        <title>Diatom-associated Roseobacters Show Island Model of Population Structure.</title>
        <authorList>
            <person name="Qu L."/>
            <person name="Feng X."/>
            <person name="Chen Y."/>
            <person name="Li L."/>
            <person name="Wang X."/>
            <person name="Hu Z."/>
            <person name="Wang H."/>
            <person name="Luo H."/>
        </authorList>
    </citation>
    <scope>NUCLEOTIDE SEQUENCE [LARGE SCALE GENOMIC DNA]</scope>
    <source>
        <strain evidence="2 3">TR60-84</strain>
    </source>
</reference>